<dbReference type="AlphaFoldDB" id="A0A1G7PG95"/>
<name>A0A1G7PG95_9RHOB</name>
<evidence type="ECO:0000256" key="1">
    <source>
        <dbReference type="ARBA" id="ARBA00023015"/>
    </source>
</evidence>
<dbReference type="Pfam" id="PF07729">
    <property type="entry name" value="FCD"/>
    <property type="match status" value="1"/>
</dbReference>
<dbReference type="GO" id="GO:0003700">
    <property type="term" value="F:DNA-binding transcription factor activity"/>
    <property type="evidence" value="ECO:0007669"/>
    <property type="project" value="InterPro"/>
</dbReference>
<dbReference type="SMART" id="SM00895">
    <property type="entry name" value="FCD"/>
    <property type="match status" value="1"/>
</dbReference>
<keyword evidence="1" id="KW-0805">Transcription regulation</keyword>
<dbReference type="SMART" id="SM00345">
    <property type="entry name" value="HTH_GNTR"/>
    <property type="match status" value="1"/>
</dbReference>
<dbReference type="OrthoDB" id="9815654at2"/>
<protein>
    <submittedName>
        <fullName evidence="5">Transcriptional regulator, GntR family</fullName>
    </submittedName>
</protein>
<dbReference type="RefSeq" id="WP_074645862.1">
    <property type="nucleotide sequence ID" value="NZ_FNBL01000008.1"/>
</dbReference>
<organism evidence="5 6">
    <name type="scientific">Celeribacter baekdonensis</name>
    <dbReference type="NCBI Taxonomy" id="875171"/>
    <lineage>
        <taxon>Bacteria</taxon>
        <taxon>Pseudomonadati</taxon>
        <taxon>Pseudomonadota</taxon>
        <taxon>Alphaproteobacteria</taxon>
        <taxon>Rhodobacterales</taxon>
        <taxon>Roseobacteraceae</taxon>
        <taxon>Celeribacter</taxon>
    </lineage>
</organism>
<dbReference type="InterPro" id="IPR036388">
    <property type="entry name" value="WH-like_DNA-bd_sf"/>
</dbReference>
<gene>
    <name evidence="5" type="ORF">SAMN04488117_10817</name>
</gene>
<evidence type="ECO:0000259" key="4">
    <source>
        <dbReference type="PROSITE" id="PS50949"/>
    </source>
</evidence>
<dbReference type="Gene3D" id="1.10.10.10">
    <property type="entry name" value="Winged helix-like DNA-binding domain superfamily/Winged helix DNA-binding domain"/>
    <property type="match status" value="1"/>
</dbReference>
<evidence type="ECO:0000256" key="3">
    <source>
        <dbReference type="ARBA" id="ARBA00023163"/>
    </source>
</evidence>
<dbReference type="InterPro" id="IPR011711">
    <property type="entry name" value="GntR_C"/>
</dbReference>
<evidence type="ECO:0000256" key="2">
    <source>
        <dbReference type="ARBA" id="ARBA00023125"/>
    </source>
</evidence>
<dbReference type="InterPro" id="IPR008920">
    <property type="entry name" value="TF_FadR/GntR_C"/>
</dbReference>
<dbReference type="Proteomes" id="UP000182284">
    <property type="component" value="Unassembled WGS sequence"/>
</dbReference>
<dbReference type="EMBL" id="FNBL01000008">
    <property type="protein sequence ID" value="SDF85237.1"/>
    <property type="molecule type" value="Genomic_DNA"/>
</dbReference>
<dbReference type="InterPro" id="IPR000524">
    <property type="entry name" value="Tscrpt_reg_HTH_GntR"/>
</dbReference>
<accession>A0A1G7PG95</accession>
<evidence type="ECO:0000313" key="5">
    <source>
        <dbReference type="EMBL" id="SDF85237.1"/>
    </source>
</evidence>
<dbReference type="InterPro" id="IPR036390">
    <property type="entry name" value="WH_DNA-bd_sf"/>
</dbReference>
<dbReference type="PROSITE" id="PS50949">
    <property type="entry name" value="HTH_GNTR"/>
    <property type="match status" value="1"/>
</dbReference>
<dbReference type="PANTHER" id="PTHR43537">
    <property type="entry name" value="TRANSCRIPTIONAL REGULATOR, GNTR FAMILY"/>
    <property type="match status" value="1"/>
</dbReference>
<dbReference type="SUPFAM" id="SSF48008">
    <property type="entry name" value="GntR ligand-binding domain-like"/>
    <property type="match status" value="1"/>
</dbReference>
<keyword evidence="3" id="KW-0804">Transcription</keyword>
<evidence type="ECO:0000313" key="6">
    <source>
        <dbReference type="Proteomes" id="UP000182284"/>
    </source>
</evidence>
<dbReference type="PANTHER" id="PTHR43537:SF39">
    <property type="entry name" value="HTH-TYPE TRANSCRIPTIONAL REGULATOR MCBR"/>
    <property type="match status" value="1"/>
</dbReference>
<keyword evidence="2" id="KW-0238">DNA-binding</keyword>
<dbReference type="Gene3D" id="1.20.120.530">
    <property type="entry name" value="GntR ligand-binding domain-like"/>
    <property type="match status" value="1"/>
</dbReference>
<feature type="domain" description="HTH gntR-type" evidence="4">
    <location>
        <begin position="15"/>
        <end position="82"/>
    </location>
</feature>
<dbReference type="Pfam" id="PF00392">
    <property type="entry name" value="GntR"/>
    <property type="match status" value="1"/>
</dbReference>
<dbReference type="SUPFAM" id="SSF46785">
    <property type="entry name" value="Winged helix' DNA-binding domain"/>
    <property type="match status" value="1"/>
</dbReference>
<dbReference type="GO" id="GO:0003677">
    <property type="term" value="F:DNA binding"/>
    <property type="evidence" value="ECO:0007669"/>
    <property type="project" value="UniProtKB-KW"/>
</dbReference>
<reference evidence="5 6" key="1">
    <citation type="submission" date="2016-10" db="EMBL/GenBank/DDBJ databases">
        <authorList>
            <person name="de Groot N.N."/>
        </authorList>
    </citation>
    <scope>NUCLEOTIDE SEQUENCE [LARGE SCALE GENOMIC DNA]</scope>
    <source>
        <strain evidence="5 6">DSM 27375</strain>
    </source>
</reference>
<proteinExistence type="predicted"/>
<sequence length="231" mass="25558">MAASAIPEFTGDHGTTTQEYAYSRLRNAIIVGAFAPGTALTIRGLAQELNLSPTPIREAVRRLSSENAIQVLGNRRLRVPDMSLGRFEELVHLRISLETHAAERAFPYISTVIIEKMRALDDQMDVALAAGDLDALTRINQAFHKDLYGLNPHQAVMPMIESLWLQLGPFQRQVIKTIKVSAMIDRHKEMLAAMEARDVTALCSALESDIRDGSIRLGRAILRNQAGETVT</sequence>